<dbReference type="Pfam" id="PF20175">
    <property type="entry name" value="Tra1_central"/>
    <property type="match status" value="1"/>
</dbReference>
<name>A0A3P6SXY1_CYLGO</name>
<dbReference type="OrthoDB" id="5570127at2759"/>
<keyword evidence="2" id="KW-1185">Reference proteome</keyword>
<dbReference type="GO" id="GO:0035267">
    <property type="term" value="C:NuA4 histone acetyltransferase complex"/>
    <property type="evidence" value="ECO:0007669"/>
    <property type="project" value="TreeGrafter"/>
</dbReference>
<dbReference type="InterPro" id="IPR050517">
    <property type="entry name" value="DDR_Repair_Kinase"/>
</dbReference>
<gene>
    <name evidence="1" type="ORF">CGOC_LOCUS7661</name>
</gene>
<dbReference type="PANTHER" id="PTHR11139">
    <property type="entry name" value="ATAXIA TELANGIECTASIA MUTATED ATM -RELATED"/>
    <property type="match status" value="1"/>
</dbReference>
<proteinExistence type="predicted"/>
<protein>
    <submittedName>
        <fullName evidence="1">Uncharacterized protein</fullName>
    </submittedName>
</protein>
<dbReference type="GO" id="GO:0006355">
    <property type="term" value="P:regulation of DNA-templated transcription"/>
    <property type="evidence" value="ECO:0007669"/>
    <property type="project" value="TreeGrafter"/>
</dbReference>
<accession>A0A3P6SXY1</accession>
<dbReference type="GO" id="GO:0000124">
    <property type="term" value="C:SAGA complex"/>
    <property type="evidence" value="ECO:0007669"/>
    <property type="project" value="TreeGrafter"/>
</dbReference>
<dbReference type="Proteomes" id="UP000271889">
    <property type="component" value="Unassembled WGS sequence"/>
</dbReference>
<sequence length="139" mass="15581">MLFFNKLQWCDHRQMMRELFVELCLTVPVRLSTLLPHLPLLMEPLVCALNGGPNLVQQGLRTLELCVDNLQPDFLFDNFSPVRGGMMQGLYKVVGKSGDPLSVATAVRVLGKFGGANRNMFTEPPVSFDRSTIHASQYK</sequence>
<organism evidence="1 2">
    <name type="scientific">Cylicostephanus goldi</name>
    <name type="common">Nematode worm</name>
    <dbReference type="NCBI Taxonomy" id="71465"/>
    <lineage>
        <taxon>Eukaryota</taxon>
        <taxon>Metazoa</taxon>
        <taxon>Ecdysozoa</taxon>
        <taxon>Nematoda</taxon>
        <taxon>Chromadorea</taxon>
        <taxon>Rhabditida</taxon>
        <taxon>Rhabditina</taxon>
        <taxon>Rhabditomorpha</taxon>
        <taxon>Strongyloidea</taxon>
        <taxon>Strongylidae</taxon>
        <taxon>Cylicostephanus</taxon>
    </lineage>
</organism>
<dbReference type="PANTHER" id="PTHR11139:SF1">
    <property type="entry name" value="TRANSFORMATION_TRANSCRIPTION DOMAIN-ASSOCIATED PROTEIN"/>
    <property type="match status" value="1"/>
</dbReference>
<dbReference type="AlphaFoldDB" id="A0A3P6SXY1"/>
<dbReference type="EMBL" id="UYRV01026941">
    <property type="protein sequence ID" value="VDK80136.1"/>
    <property type="molecule type" value="Genomic_DNA"/>
</dbReference>
<evidence type="ECO:0000313" key="2">
    <source>
        <dbReference type="Proteomes" id="UP000271889"/>
    </source>
</evidence>
<reference evidence="1 2" key="1">
    <citation type="submission" date="2018-11" db="EMBL/GenBank/DDBJ databases">
        <authorList>
            <consortium name="Pathogen Informatics"/>
        </authorList>
    </citation>
    <scope>NUCLEOTIDE SEQUENCE [LARGE SCALE GENOMIC DNA]</scope>
</reference>
<evidence type="ECO:0000313" key="1">
    <source>
        <dbReference type="EMBL" id="VDK80136.1"/>
    </source>
</evidence>
<dbReference type="GO" id="GO:0006281">
    <property type="term" value="P:DNA repair"/>
    <property type="evidence" value="ECO:0007669"/>
    <property type="project" value="TreeGrafter"/>
</dbReference>
<dbReference type="InterPro" id="IPR046807">
    <property type="entry name" value="Tra1_central"/>
</dbReference>
<dbReference type="GO" id="GO:0005634">
    <property type="term" value="C:nucleus"/>
    <property type="evidence" value="ECO:0007669"/>
    <property type="project" value="TreeGrafter"/>
</dbReference>